<comment type="subcellular location">
    <subcellularLocation>
        <location evidence="1">Cell membrane</location>
        <topology evidence="1">Multi-pass membrane protein</topology>
    </subcellularLocation>
</comment>
<feature type="active site" description="Phosphocysteine intermediate; for EIIB activity" evidence="11">
    <location>
        <position position="423"/>
    </location>
</feature>
<organism evidence="16 17">
    <name type="scientific">Caballeronia glebae</name>
    <dbReference type="NCBI Taxonomy" id="1777143"/>
    <lineage>
        <taxon>Bacteria</taxon>
        <taxon>Pseudomonadati</taxon>
        <taxon>Pseudomonadota</taxon>
        <taxon>Betaproteobacteria</taxon>
        <taxon>Burkholderiales</taxon>
        <taxon>Burkholderiaceae</taxon>
        <taxon>Caballeronia</taxon>
    </lineage>
</organism>
<keyword evidence="17" id="KW-1185">Reference proteome</keyword>
<dbReference type="Pfam" id="PF00367">
    <property type="entry name" value="PTS_EIIB"/>
    <property type="match status" value="2"/>
</dbReference>
<dbReference type="GO" id="GO:0005886">
    <property type="term" value="C:plasma membrane"/>
    <property type="evidence" value="ECO:0007669"/>
    <property type="project" value="UniProtKB-SubCell"/>
</dbReference>
<dbReference type="InterPro" id="IPR018113">
    <property type="entry name" value="PTrfase_EIIB_Cys"/>
</dbReference>
<dbReference type="GO" id="GO:0016301">
    <property type="term" value="F:kinase activity"/>
    <property type="evidence" value="ECO:0007669"/>
    <property type="project" value="UniProtKB-KW"/>
</dbReference>
<dbReference type="InterPro" id="IPR036878">
    <property type="entry name" value="Glu_permease_IIB"/>
</dbReference>
<dbReference type="EMBL" id="FCOJ02000044">
    <property type="protein sequence ID" value="SAK78700.1"/>
    <property type="molecule type" value="Genomic_DNA"/>
</dbReference>
<dbReference type="AlphaFoldDB" id="A0A158C8T6"/>
<dbReference type="CDD" id="cd00212">
    <property type="entry name" value="PTS_IIB_glc"/>
    <property type="match status" value="1"/>
</dbReference>
<evidence type="ECO:0000313" key="16">
    <source>
        <dbReference type="EMBL" id="SAK78700.1"/>
    </source>
</evidence>
<evidence type="ECO:0000256" key="13">
    <source>
        <dbReference type="SAM" id="Phobius"/>
    </source>
</evidence>
<comment type="caution">
    <text evidence="16">The sequence shown here is derived from an EMBL/GenBank/DDBJ whole genome shotgun (WGS) entry which is preliminary data.</text>
</comment>
<dbReference type="NCBIfam" id="TIGR00826">
    <property type="entry name" value="EIIB_glc"/>
    <property type="match status" value="1"/>
</dbReference>
<evidence type="ECO:0000256" key="6">
    <source>
        <dbReference type="ARBA" id="ARBA00022683"/>
    </source>
</evidence>
<accession>A0A158C8T6</accession>
<dbReference type="OrthoDB" id="7571469at2"/>
<keyword evidence="10 13" id="KW-0472">Membrane</keyword>
<evidence type="ECO:0000259" key="14">
    <source>
        <dbReference type="PROSITE" id="PS51098"/>
    </source>
</evidence>
<dbReference type="InterPro" id="IPR010974">
    <property type="entry name" value="PTS_IIBC_nag"/>
</dbReference>
<feature type="transmembrane region" description="Helical" evidence="13">
    <location>
        <begin position="338"/>
        <end position="359"/>
    </location>
</feature>
<dbReference type="SUPFAM" id="SSF55604">
    <property type="entry name" value="Glucose permease domain IIB"/>
    <property type="match status" value="2"/>
</dbReference>
<gene>
    <name evidence="16" type="ORF">AWB82_05113</name>
</gene>
<dbReference type="GO" id="GO:0090563">
    <property type="term" value="F:protein-phosphocysteine-sugar phosphotransferase activity"/>
    <property type="evidence" value="ECO:0007669"/>
    <property type="project" value="TreeGrafter"/>
</dbReference>
<evidence type="ECO:0000256" key="7">
    <source>
        <dbReference type="ARBA" id="ARBA00022692"/>
    </source>
</evidence>
<keyword evidence="6" id="KW-0598">Phosphotransferase system</keyword>
<dbReference type="GO" id="GO:0009401">
    <property type="term" value="P:phosphoenolpyruvate-dependent sugar phosphotransferase system"/>
    <property type="evidence" value="ECO:0007669"/>
    <property type="project" value="UniProtKB-KW"/>
</dbReference>
<dbReference type="RefSeq" id="WP_086972148.1">
    <property type="nucleotide sequence ID" value="NZ_FCOJ02000044.1"/>
</dbReference>
<feature type="transmembrane region" description="Helical" evidence="13">
    <location>
        <begin position="166"/>
        <end position="186"/>
    </location>
</feature>
<evidence type="ECO:0000256" key="9">
    <source>
        <dbReference type="ARBA" id="ARBA00022989"/>
    </source>
</evidence>
<feature type="transmembrane region" description="Helical" evidence="13">
    <location>
        <begin position="261"/>
        <end position="279"/>
    </location>
</feature>
<feature type="transmembrane region" description="Helical" evidence="13">
    <location>
        <begin position="96"/>
        <end position="114"/>
    </location>
</feature>
<dbReference type="PROSITE" id="PS51098">
    <property type="entry name" value="PTS_EIIB_TYPE_1"/>
    <property type="match status" value="1"/>
</dbReference>
<feature type="transmembrane region" description="Helical" evidence="13">
    <location>
        <begin position="229"/>
        <end position="249"/>
    </location>
</feature>
<sequence length="596" mass="62768">MDANPFAKMQRLGRALMLPIAVLPVAGLLLRLGQPDVFNIKMIADAGDAIFTNLPLLFAIGVAVGFAKDNNGTAGLAGAIGYLIEVAVMKDINDKLNMGVLSGIIAGMVAGYMYNRYKDIKLPEYLAFFGGKRFVPIVTGVACLILGILLGYIWQPVQAAIDTAGNWLTTAGALGTFVFGVLNRILLVTGLHHIINSLAWFVFGSFTPPDGGAIVHGDLHRFFAGDKTAGGFMTGFFPVMMFGLPAACLAMFHEAPKERRAIVGGLLFSMALTAFLTGVTEPIEYSFMFLAPVLYGIHAVLTGLSLAICSALGIHLGFTFSAGAIDFVLNYGLSQRGWLALVVGVVYFVVYYGLFRFFIRKFNMATPGREPATTDAQTDVDTAVAGGLIPPVPGVAASASNSRAAKYIAALGGASNLSLVDACTTRLRLSVVDSEKVSEPQLKTIGARGVLKRGATNVQVIIGPEADLIADEIRTELEHSSTRGATPASSTPAQPVAAVPSGDQTPGPLDPDPFRWLAVFGGATNVASLDAVAQTRLRVVVRDPSSVDRQRLSSLDVAWVSADTFHIVVGAAAQRYATQLSTRLSGNDGGAAPMPA</sequence>
<feature type="compositionally biased region" description="Polar residues" evidence="12">
    <location>
        <begin position="482"/>
        <end position="493"/>
    </location>
</feature>
<dbReference type="NCBIfam" id="TIGR01998">
    <property type="entry name" value="PTS-II-BC-nag"/>
    <property type="match status" value="1"/>
</dbReference>
<evidence type="ECO:0000256" key="11">
    <source>
        <dbReference type="PROSITE-ProRule" id="PRU00421"/>
    </source>
</evidence>
<evidence type="ECO:0000256" key="5">
    <source>
        <dbReference type="ARBA" id="ARBA00022679"/>
    </source>
</evidence>
<dbReference type="InterPro" id="IPR050429">
    <property type="entry name" value="PTS_Glucose_EIICBA"/>
</dbReference>
<evidence type="ECO:0000256" key="1">
    <source>
        <dbReference type="ARBA" id="ARBA00004651"/>
    </source>
</evidence>
<dbReference type="Proteomes" id="UP000054596">
    <property type="component" value="Unassembled WGS sequence"/>
</dbReference>
<evidence type="ECO:0000259" key="15">
    <source>
        <dbReference type="PROSITE" id="PS51103"/>
    </source>
</evidence>
<dbReference type="GO" id="GO:0008982">
    <property type="term" value="F:protein-N(PI)-phosphohistidine-sugar phosphotransferase activity"/>
    <property type="evidence" value="ECO:0007669"/>
    <property type="project" value="InterPro"/>
</dbReference>
<dbReference type="GO" id="GO:0019866">
    <property type="term" value="C:organelle inner membrane"/>
    <property type="evidence" value="ECO:0007669"/>
    <property type="project" value="InterPro"/>
</dbReference>
<feature type="transmembrane region" description="Helical" evidence="13">
    <location>
        <begin position="50"/>
        <end position="67"/>
    </location>
</feature>
<keyword evidence="7 13" id="KW-0812">Transmembrane</keyword>
<name>A0A158C8T6_9BURK</name>
<dbReference type="STRING" id="1777143.AWB82_05113"/>
<keyword evidence="2" id="KW-0813">Transport</keyword>
<protein>
    <submittedName>
        <fullName evidence="16">Phosphotransferase system, IIBC component</fullName>
    </submittedName>
</protein>
<reference evidence="16" key="1">
    <citation type="submission" date="2016-01" db="EMBL/GenBank/DDBJ databases">
        <authorList>
            <person name="Peeters C."/>
        </authorList>
    </citation>
    <scope>NUCLEOTIDE SEQUENCE [LARGE SCALE GENOMIC DNA]</scope>
    <source>
        <strain evidence="16">LMG 29325</strain>
    </source>
</reference>
<feature type="transmembrane region" description="Helical" evidence="13">
    <location>
        <begin position="134"/>
        <end position="154"/>
    </location>
</feature>
<dbReference type="InterPro" id="IPR003352">
    <property type="entry name" value="PTS_EIIC"/>
</dbReference>
<proteinExistence type="predicted"/>
<keyword evidence="4" id="KW-0762">Sugar transport</keyword>
<feature type="domain" description="PTS EIIB type-1" evidence="14">
    <location>
        <begin position="401"/>
        <end position="483"/>
    </location>
</feature>
<dbReference type="InterPro" id="IPR001996">
    <property type="entry name" value="PTS_IIB_1"/>
</dbReference>
<dbReference type="GO" id="GO:0015572">
    <property type="term" value="F:N-acetylglucosamine transmembrane transporter activity"/>
    <property type="evidence" value="ECO:0007669"/>
    <property type="project" value="InterPro"/>
</dbReference>
<dbReference type="Gene3D" id="3.30.1360.60">
    <property type="entry name" value="Glucose permease domain IIB"/>
    <property type="match status" value="2"/>
</dbReference>
<dbReference type="PROSITE" id="PS51103">
    <property type="entry name" value="PTS_EIIC_TYPE_1"/>
    <property type="match status" value="1"/>
</dbReference>
<evidence type="ECO:0000256" key="2">
    <source>
        <dbReference type="ARBA" id="ARBA00022448"/>
    </source>
</evidence>
<dbReference type="PANTHER" id="PTHR30009">
    <property type="entry name" value="CYTOCHROME C-TYPE SYNTHESIS PROTEIN AND PTS TRANSMEMBRANE COMPONENT"/>
    <property type="match status" value="1"/>
</dbReference>
<evidence type="ECO:0000256" key="10">
    <source>
        <dbReference type="ARBA" id="ARBA00023136"/>
    </source>
</evidence>
<dbReference type="GO" id="GO:0015764">
    <property type="term" value="P:N-acetylglucosamine transport"/>
    <property type="evidence" value="ECO:0007669"/>
    <property type="project" value="TreeGrafter"/>
</dbReference>
<keyword evidence="9 13" id="KW-1133">Transmembrane helix</keyword>
<evidence type="ECO:0000256" key="3">
    <source>
        <dbReference type="ARBA" id="ARBA00022475"/>
    </source>
</evidence>
<evidence type="ECO:0000256" key="8">
    <source>
        <dbReference type="ARBA" id="ARBA00022777"/>
    </source>
</evidence>
<feature type="region of interest" description="Disordered" evidence="12">
    <location>
        <begin position="477"/>
        <end position="510"/>
    </location>
</feature>
<evidence type="ECO:0000256" key="12">
    <source>
        <dbReference type="SAM" id="MobiDB-lite"/>
    </source>
</evidence>
<dbReference type="PROSITE" id="PS01035">
    <property type="entry name" value="PTS_EIIB_TYPE_1_CYS"/>
    <property type="match status" value="1"/>
</dbReference>
<dbReference type="PANTHER" id="PTHR30009:SF4">
    <property type="entry name" value="PTS SYSTEM N-ACETYLGLUCOSAMINE-SPECIFIC EIICBA COMPONENT"/>
    <property type="match status" value="1"/>
</dbReference>
<feature type="transmembrane region" description="Helical" evidence="13">
    <location>
        <begin position="12"/>
        <end position="30"/>
    </location>
</feature>
<evidence type="ECO:0000256" key="4">
    <source>
        <dbReference type="ARBA" id="ARBA00022597"/>
    </source>
</evidence>
<dbReference type="InterPro" id="IPR013013">
    <property type="entry name" value="PTS_EIIC_1"/>
</dbReference>
<keyword evidence="8" id="KW-0418">Kinase</keyword>
<keyword evidence="5" id="KW-0808">Transferase</keyword>
<dbReference type="Pfam" id="PF02378">
    <property type="entry name" value="PTS_EIIC"/>
    <property type="match status" value="1"/>
</dbReference>
<keyword evidence="3" id="KW-1003">Cell membrane</keyword>
<feature type="domain" description="PTS EIIC type-1" evidence="15">
    <location>
        <begin position="3"/>
        <end position="371"/>
    </location>
</feature>
<evidence type="ECO:0000313" key="17">
    <source>
        <dbReference type="Proteomes" id="UP000054596"/>
    </source>
</evidence>